<dbReference type="InterPro" id="IPR011006">
    <property type="entry name" value="CheY-like_superfamily"/>
</dbReference>
<dbReference type="SUPFAM" id="SSF46894">
    <property type="entry name" value="C-terminal effector domain of the bipartite response regulators"/>
    <property type="match status" value="1"/>
</dbReference>
<evidence type="ECO:0000259" key="5">
    <source>
        <dbReference type="PROSITE" id="PS50043"/>
    </source>
</evidence>
<dbReference type="CDD" id="cd06170">
    <property type="entry name" value="LuxR_C_like"/>
    <property type="match status" value="1"/>
</dbReference>
<dbReference type="InterPro" id="IPR016032">
    <property type="entry name" value="Sig_transdc_resp-reg_C-effctor"/>
</dbReference>
<evidence type="ECO:0000256" key="3">
    <source>
        <dbReference type="ARBA" id="ARBA00023163"/>
    </source>
</evidence>
<dbReference type="Proteomes" id="UP001549320">
    <property type="component" value="Unassembled WGS sequence"/>
</dbReference>
<reference evidence="7 8" key="1">
    <citation type="submission" date="2024-06" db="EMBL/GenBank/DDBJ databases">
        <title>Sorghum-associated microbial communities from plants grown in Nebraska, USA.</title>
        <authorList>
            <person name="Schachtman D."/>
        </authorList>
    </citation>
    <scope>NUCLEOTIDE SEQUENCE [LARGE SCALE GENOMIC DNA]</scope>
    <source>
        <strain evidence="7 8">2709</strain>
    </source>
</reference>
<dbReference type="SMART" id="SM00421">
    <property type="entry name" value="HTH_LUXR"/>
    <property type="match status" value="1"/>
</dbReference>
<dbReference type="PROSITE" id="PS50043">
    <property type="entry name" value="HTH_LUXR_2"/>
    <property type="match status" value="1"/>
</dbReference>
<dbReference type="Pfam" id="PF00196">
    <property type="entry name" value="GerE"/>
    <property type="match status" value="1"/>
</dbReference>
<keyword evidence="4" id="KW-0597">Phosphoprotein</keyword>
<protein>
    <submittedName>
        <fullName evidence="7">FixJ family two-component response regulator</fullName>
    </submittedName>
</protein>
<name>A0ABV2QCG9_9BURK</name>
<dbReference type="SUPFAM" id="SSF52172">
    <property type="entry name" value="CheY-like"/>
    <property type="match status" value="1"/>
</dbReference>
<dbReference type="EMBL" id="JBEPSH010000006">
    <property type="protein sequence ID" value="MET4578262.1"/>
    <property type="molecule type" value="Genomic_DNA"/>
</dbReference>
<evidence type="ECO:0000256" key="4">
    <source>
        <dbReference type="PROSITE-ProRule" id="PRU00169"/>
    </source>
</evidence>
<dbReference type="InterPro" id="IPR001789">
    <property type="entry name" value="Sig_transdc_resp-reg_receiver"/>
</dbReference>
<dbReference type="InterPro" id="IPR036388">
    <property type="entry name" value="WH-like_DNA-bd_sf"/>
</dbReference>
<keyword evidence="3" id="KW-0804">Transcription</keyword>
<accession>A0ABV2QCG9</accession>
<comment type="caution">
    <text evidence="7">The sequence shown here is derived from an EMBL/GenBank/DDBJ whole genome shotgun (WGS) entry which is preliminary data.</text>
</comment>
<gene>
    <name evidence="7" type="ORF">ABIE13_003378</name>
</gene>
<dbReference type="InterPro" id="IPR000792">
    <property type="entry name" value="Tscrpt_reg_LuxR_C"/>
</dbReference>
<feature type="domain" description="HTH luxR-type" evidence="5">
    <location>
        <begin position="140"/>
        <end position="205"/>
    </location>
</feature>
<dbReference type="PRINTS" id="PR00038">
    <property type="entry name" value="HTHLUXR"/>
</dbReference>
<feature type="domain" description="Response regulatory" evidence="6">
    <location>
        <begin position="9"/>
        <end position="124"/>
    </location>
</feature>
<dbReference type="PROSITE" id="PS00622">
    <property type="entry name" value="HTH_LUXR_1"/>
    <property type="match status" value="1"/>
</dbReference>
<proteinExistence type="predicted"/>
<dbReference type="PANTHER" id="PTHR44688">
    <property type="entry name" value="DNA-BINDING TRANSCRIPTIONAL ACTIVATOR DEVR_DOSR"/>
    <property type="match status" value="1"/>
</dbReference>
<evidence type="ECO:0000313" key="8">
    <source>
        <dbReference type="Proteomes" id="UP001549320"/>
    </source>
</evidence>
<feature type="modified residue" description="4-aspartylphosphate" evidence="4">
    <location>
        <position position="59"/>
    </location>
</feature>
<evidence type="ECO:0000256" key="1">
    <source>
        <dbReference type="ARBA" id="ARBA00023015"/>
    </source>
</evidence>
<dbReference type="Gene3D" id="3.40.50.2300">
    <property type="match status" value="1"/>
</dbReference>
<keyword evidence="8" id="KW-1185">Reference proteome</keyword>
<dbReference type="Gene3D" id="1.10.10.10">
    <property type="entry name" value="Winged helix-like DNA-binding domain superfamily/Winged helix DNA-binding domain"/>
    <property type="match status" value="1"/>
</dbReference>
<keyword evidence="2" id="KW-0238">DNA-binding</keyword>
<evidence type="ECO:0000313" key="7">
    <source>
        <dbReference type="EMBL" id="MET4578262.1"/>
    </source>
</evidence>
<dbReference type="PANTHER" id="PTHR44688:SF16">
    <property type="entry name" value="DNA-BINDING TRANSCRIPTIONAL ACTIVATOR DEVR_DOSR"/>
    <property type="match status" value="1"/>
</dbReference>
<evidence type="ECO:0000256" key="2">
    <source>
        <dbReference type="ARBA" id="ARBA00023125"/>
    </source>
</evidence>
<sequence>MSTVDSDVLVFLVDDDQGVTDGLGWLLESVKIRTSAFASPQAFLLAVRQHGGAACAVVDLRMPEMSGLELQQHLVEIDCDMPLIFLTAHGDVSAAVHAMRMGAVDFVQKPFNPERFLSSVRKAMREAGVRFARRQQALLLQARLASLSPRETGVLQAMLSGHTSKEIARTLSISPKTVDVHRANIVRKLNATNSAQVIRELSGCSLPSAS</sequence>
<dbReference type="PROSITE" id="PS50110">
    <property type="entry name" value="RESPONSE_REGULATORY"/>
    <property type="match status" value="1"/>
</dbReference>
<dbReference type="Pfam" id="PF00072">
    <property type="entry name" value="Response_reg"/>
    <property type="match status" value="1"/>
</dbReference>
<keyword evidence="1" id="KW-0805">Transcription regulation</keyword>
<dbReference type="SMART" id="SM00448">
    <property type="entry name" value="REC"/>
    <property type="match status" value="1"/>
</dbReference>
<dbReference type="RefSeq" id="WP_354445344.1">
    <property type="nucleotide sequence ID" value="NZ_JBEPSH010000006.1"/>
</dbReference>
<evidence type="ECO:0000259" key="6">
    <source>
        <dbReference type="PROSITE" id="PS50110"/>
    </source>
</evidence>
<organism evidence="7 8">
    <name type="scientific">Ottowia thiooxydans</name>
    <dbReference type="NCBI Taxonomy" id="219182"/>
    <lineage>
        <taxon>Bacteria</taxon>
        <taxon>Pseudomonadati</taxon>
        <taxon>Pseudomonadota</taxon>
        <taxon>Betaproteobacteria</taxon>
        <taxon>Burkholderiales</taxon>
        <taxon>Comamonadaceae</taxon>
        <taxon>Ottowia</taxon>
    </lineage>
</organism>